<keyword evidence="3" id="KW-1185">Reference proteome</keyword>
<dbReference type="AlphaFoldDB" id="A0A0D6LCF0"/>
<dbReference type="InterPro" id="IPR057131">
    <property type="entry name" value="Fn3_nem"/>
</dbReference>
<accession>A0A0D6LCF0</accession>
<name>A0A0D6LCF0_9BILA</name>
<reference evidence="2 3" key="1">
    <citation type="submission" date="2013-05" db="EMBL/GenBank/DDBJ databases">
        <title>Draft genome of the parasitic nematode Anyclostoma ceylanicum.</title>
        <authorList>
            <person name="Mitreva M."/>
        </authorList>
    </citation>
    <scope>NUCLEOTIDE SEQUENCE [LARGE SCALE GENOMIC DNA]</scope>
</reference>
<feature type="domain" description="Fibronectin type-III" evidence="1">
    <location>
        <begin position="211"/>
        <end position="335"/>
    </location>
</feature>
<dbReference type="Proteomes" id="UP000054495">
    <property type="component" value="Unassembled WGS sequence"/>
</dbReference>
<proteinExistence type="predicted"/>
<evidence type="ECO:0000313" key="3">
    <source>
        <dbReference type="Proteomes" id="UP000054495"/>
    </source>
</evidence>
<dbReference type="Pfam" id="PF24221">
    <property type="entry name" value="Fn3_nematode"/>
    <property type="match status" value="1"/>
</dbReference>
<evidence type="ECO:0000313" key="2">
    <source>
        <dbReference type="EMBL" id="EPB67516.1"/>
    </source>
</evidence>
<dbReference type="EMBL" id="KE125653">
    <property type="protein sequence ID" value="EPB67516.1"/>
    <property type="molecule type" value="Genomic_DNA"/>
</dbReference>
<sequence>MGFETLMIKKAMLRLHHQITADVLPALTVPTPSSFSSEYLDAHTIRLQIPPYPAAFAYVFEYATVSTKSDEWYFAGASTTPMTTFTVLDPCRDYKFRVIVVVRSTNPTDHFVIFGQRVIPVQLPPFLLGADQEIVRSGGRLAVSLPSTVLEARCRLWVEVKMLPRCVRLEPFSVQKNIEIDCDKNPELDVCTKGTSFYAIIGKLDVISSTEANPVCMEILDVRGKRGHAAITWLPAARTPLYYHVRYGPAQMKGNPPFVTWQLATKRDVKVDGTVTTLALDIAEDQDFGIQVCAILTAHRKRPKFGLVRVTPFLCTSCKNTPTHAVGRCGECGRIEGTTVADKSWKDVIKESSSVQRTHVVPHTVFRMETDLLVKGHSRAPGSNVSVAQVNTPEAPQFEKTEENAKGFEDDLTIVRQQLSAELEESVKHLEKALEEVEHEKEG</sequence>
<protein>
    <recommendedName>
        <fullName evidence="1">Fibronectin type-III domain-containing protein</fullName>
    </recommendedName>
</protein>
<organism evidence="2 3">
    <name type="scientific">Ancylostoma ceylanicum</name>
    <dbReference type="NCBI Taxonomy" id="53326"/>
    <lineage>
        <taxon>Eukaryota</taxon>
        <taxon>Metazoa</taxon>
        <taxon>Ecdysozoa</taxon>
        <taxon>Nematoda</taxon>
        <taxon>Chromadorea</taxon>
        <taxon>Rhabditida</taxon>
        <taxon>Rhabditina</taxon>
        <taxon>Rhabditomorpha</taxon>
        <taxon>Strongyloidea</taxon>
        <taxon>Ancylostomatidae</taxon>
        <taxon>Ancylostomatinae</taxon>
        <taxon>Ancylostoma</taxon>
    </lineage>
</organism>
<gene>
    <name evidence="2" type="ORF">ANCCEY_13395</name>
</gene>
<evidence type="ECO:0000259" key="1">
    <source>
        <dbReference type="Pfam" id="PF24221"/>
    </source>
</evidence>